<name>W0JZ15_9EURY</name>
<dbReference type="EMBL" id="CP007058">
    <property type="protein sequence ID" value="AHG02233.1"/>
    <property type="molecule type" value="Genomic_DNA"/>
</dbReference>
<dbReference type="AlphaFoldDB" id="W0JZ15"/>
<organism evidence="2 3">
    <name type="scientific">Halostagnicola larsenii XH-48</name>
    <dbReference type="NCBI Taxonomy" id="797299"/>
    <lineage>
        <taxon>Archaea</taxon>
        <taxon>Methanobacteriati</taxon>
        <taxon>Methanobacteriota</taxon>
        <taxon>Stenosarchaea group</taxon>
        <taxon>Halobacteria</taxon>
        <taxon>Halobacteriales</taxon>
        <taxon>Natrialbaceae</taxon>
        <taxon>Halostagnicola</taxon>
    </lineage>
</organism>
<evidence type="ECO:0000313" key="3">
    <source>
        <dbReference type="Proteomes" id="UP000019024"/>
    </source>
</evidence>
<dbReference type="KEGG" id="hlr:HALLA_20240"/>
<evidence type="ECO:0000256" key="1">
    <source>
        <dbReference type="SAM" id="Phobius"/>
    </source>
</evidence>
<proteinExistence type="predicted"/>
<dbReference type="Proteomes" id="UP000019024">
    <property type="component" value="Plasmid unnamed3"/>
</dbReference>
<evidence type="ECO:0000313" key="2">
    <source>
        <dbReference type="EMBL" id="AHG02233.1"/>
    </source>
</evidence>
<accession>W0JZ15</accession>
<keyword evidence="1" id="KW-1133">Transmembrane helix</keyword>
<keyword evidence="1" id="KW-0472">Membrane</keyword>
<keyword evidence="1" id="KW-0812">Transmembrane</keyword>
<keyword evidence="3" id="KW-1185">Reference proteome</keyword>
<keyword evidence="2" id="KW-0614">Plasmid</keyword>
<feature type="transmembrane region" description="Helical" evidence="1">
    <location>
        <begin position="12"/>
        <end position="31"/>
    </location>
</feature>
<protein>
    <submittedName>
        <fullName evidence="2">Uncharacterized protein</fullName>
    </submittedName>
</protein>
<geneLocation type="plasmid" evidence="2">
    <name>unnamed</name>
</geneLocation>
<reference evidence="2 3" key="1">
    <citation type="submission" date="2014-01" db="EMBL/GenBank/DDBJ databases">
        <authorList>
            <consortium name="DOE Joint Genome Institute"/>
            <person name="Anderson I."/>
            <person name="Huntemann M."/>
            <person name="Han J."/>
            <person name="Chen A."/>
            <person name="Kyrpides N."/>
            <person name="Mavromatis K."/>
            <person name="Markowitz V."/>
            <person name="Palaniappan K."/>
            <person name="Ivanova N."/>
            <person name="Schaumberg A."/>
            <person name="Pati A."/>
            <person name="Liolios K."/>
            <person name="Nordberg H.P."/>
            <person name="Cantor M.N."/>
            <person name="Hua S.X."/>
            <person name="Woyke T."/>
        </authorList>
    </citation>
    <scope>NUCLEOTIDE SEQUENCE [LARGE SCALE GENOMIC DNA]</scope>
    <source>
        <strain evidence="2 3">XH-48</strain>
        <plasmid evidence="3">4</plasmid>
    </source>
</reference>
<sequence length="69" mass="7730">MFFHLYTAECGTFYAIVLITAAVVADELLYFEREILEEGFRTSAATLRLLATKCRRAPGHEASTVRSNS</sequence>
<gene>
    <name evidence="2" type="ORF">HALLA_20240</name>
</gene>
<dbReference type="HOGENOM" id="CLU_2765931_0_0_2"/>